<protein>
    <submittedName>
        <fullName evidence="1">Uncharacterized protein</fullName>
    </submittedName>
</protein>
<comment type="caution">
    <text evidence="1">The sequence shown here is derived from an EMBL/GenBank/DDBJ whole genome shotgun (WGS) entry which is preliminary data.</text>
</comment>
<reference evidence="1 2" key="1">
    <citation type="submission" date="2012-05" db="EMBL/GenBank/DDBJ databases">
        <title>Recombination and specialization in a pathogen metapopulation.</title>
        <authorList>
            <person name="Gardiner A."/>
            <person name="Kemen E."/>
            <person name="Schultz-Larsen T."/>
            <person name="MacLean D."/>
            <person name="Van Oosterhout C."/>
            <person name="Jones J.D.G."/>
        </authorList>
    </citation>
    <scope>NUCLEOTIDE SEQUENCE [LARGE SCALE GENOMIC DNA]</scope>
    <source>
        <strain evidence="1 2">Ac Nc2</strain>
    </source>
</reference>
<sequence>MGARRDTSIAQNEPKRFTLDSKSAVDSIHHIAHWKSPYTVHANEKQLISKTREQKPMHQVRSVLIQSIKDKMRRGRKLPFRIILSLNFDAFIARSKGKLVLHCSIA</sequence>
<gene>
    <name evidence="1" type="ORF">BN9_094520</name>
</gene>
<keyword evidence="2" id="KW-1185">Reference proteome</keyword>
<evidence type="ECO:0000313" key="2">
    <source>
        <dbReference type="Proteomes" id="UP000053237"/>
    </source>
</evidence>
<proteinExistence type="predicted"/>
<accession>A0A024FTH5</accession>
<name>A0A024FTH5_9STRA</name>
<organism evidence="1 2">
    <name type="scientific">Albugo candida</name>
    <dbReference type="NCBI Taxonomy" id="65357"/>
    <lineage>
        <taxon>Eukaryota</taxon>
        <taxon>Sar</taxon>
        <taxon>Stramenopiles</taxon>
        <taxon>Oomycota</taxon>
        <taxon>Peronosporomycetes</taxon>
        <taxon>Albuginales</taxon>
        <taxon>Albuginaceae</taxon>
        <taxon>Albugo</taxon>
    </lineage>
</organism>
<evidence type="ECO:0000313" key="1">
    <source>
        <dbReference type="EMBL" id="CCI10326.1"/>
    </source>
</evidence>
<dbReference type="AlphaFoldDB" id="A0A024FTH5"/>
<dbReference type="Proteomes" id="UP000053237">
    <property type="component" value="Unassembled WGS sequence"/>
</dbReference>
<dbReference type="InParanoid" id="A0A024FTH5"/>
<dbReference type="EMBL" id="CAIX01000220">
    <property type="protein sequence ID" value="CCI10326.1"/>
    <property type="molecule type" value="Genomic_DNA"/>
</dbReference>